<protein>
    <submittedName>
        <fullName evidence="1">Uncharacterized protein</fullName>
    </submittedName>
</protein>
<dbReference type="KEGG" id="mseb:RE474_09655"/>
<dbReference type="RefSeq" id="WP_309310167.1">
    <property type="nucleotide sequence ID" value="NZ_CP133592.1"/>
</dbReference>
<keyword evidence="2" id="KW-1185">Reference proteome</keyword>
<dbReference type="Proteomes" id="UP001182908">
    <property type="component" value="Chromosome"/>
</dbReference>
<proteinExistence type="predicted"/>
<name>A0AA51UIY4_9EURY</name>
<evidence type="ECO:0000313" key="1">
    <source>
        <dbReference type="EMBL" id="WMW24354.1"/>
    </source>
</evidence>
<reference evidence="1 2" key="1">
    <citation type="submission" date="2023-08" db="EMBL/GenBank/DDBJ databases">
        <title>Methanolobus mangrovi sp. nov. and Methanolobus sediminis sp. nov, two novel methylotrophic methanogens isolated from mangrove sediments in China.</title>
        <authorList>
            <person name="Zhou J."/>
        </authorList>
    </citation>
    <scope>NUCLEOTIDE SEQUENCE [LARGE SCALE GENOMIC DNA]</scope>
    <source>
        <strain evidence="1 2">FTZ6</strain>
    </source>
</reference>
<organism evidence="1 2">
    <name type="scientific">Methanolobus sediminis</name>
    <dbReference type="NCBI Taxonomy" id="3072978"/>
    <lineage>
        <taxon>Archaea</taxon>
        <taxon>Methanobacteriati</taxon>
        <taxon>Methanobacteriota</taxon>
        <taxon>Stenosarchaea group</taxon>
        <taxon>Methanomicrobia</taxon>
        <taxon>Methanosarcinales</taxon>
        <taxon>Methanosarcinaceae</taxon>
        <taxon>Methanolobus</taxon>
    </lineage>
</organism>
<dbReference type="GeneID" id="84232982"/>
<evidence type="ECO:0000313" key="2">
    <source>
        <dbReference type="Proteomes" id="UP001182908"/>
    </source>
</evidence>
<dbReference type="EMBL" id="CP133592">
    <property type="protein sequence ID" value="WMW24354.1"/>
    <property type="molecule type" value="Genomic_DNA"/>
</dbReference>
<dbReference type="AlphaFoldDB" id="A0AA51UIY4"/>
<sequence length="59" mass="6787">MRYNAIIYVNTISQRIISCIDGNFIEHMTYLNKNAIDECVDAVALECGLGTDYHLRYID</sequence>
<gene>
    <name evidence="1" type="ORF">RE474_09655</name>
</gene>
<accession>A0AA51UIY4</accession>